<evidence type="ECO:0000256" key="1">
    <source>
        <dbReference type="PROSITE-ProRule" id="PRU00042"/>
    </source>
</evidence>
<accession>A0A165PLE6</accession>
<keyword evidence="1" id="KW-0479">Metal-binding</keyword>
<organism evidence="3 4">
    <name type="scientific">Daedalea quercina L-15889</name>
    <dbReference type="NCBI Taxonomy" id="1314783"/>
    <lineage>
        <taxon>Eukaryota</taxon>
        <taxon>Fungi</taxon>
        <taxon>Dikarya</taxon>
        <taxon>Basidiomycota</taxon>
        <taxon>Agaricomycotina</taxon>
        <taxon>Agaricomycetes</taxon>
        <taxon>Polyporales</taxon>
        <taxon>Fomitopsis</taxon>
    </lineage>
</organism>
<evidence type="ECO:0000313" key="3">
    <source>
        <dbReference type="EMBL" id="KZT68347.1"/>
    </source>
</evidence>
<name>A0A165PLE6_9APHY</name>
<dbReference type="GO" id="GO:0008270">
    <property type="term" value="F:zinc ion binding"/>
    <property type="evidence" value="ECO:0007669"/>
    <property type="project" value="UniProtKB-KW"/>
</dbReference>
<evidence type="ECO:0000259" key="2">
    <source>
        <dbReference type="PROSITE" id="PS50157"/>
    </source>
</evidence>
<keyword evidence="1" id="KW-0863">Zinc-finger</keyword>
<protein>
    <recommendedName>
        <fullName evidence="2">C2H2-type domain-containing protein</fullName>
    </recommendedName>
</protein>
<dbReference type="Proteomes" id="UP000076727">
    <property type="component" value="Unassembled WGS sequence"/>
</dbReference>
<keyword evidence="4" id="KW-1185">Reference proteome</keyword>
<evidence type="ECO:0000313" key="4">
    <source>
        <dbReference type="Proteomes" id="UP000076727"/>
    </source>
</evidence>
<dbReference type="PROSITE" id="PS50157">
    <property type="entry name" value="ZINC_FINGER_C2H2_2"/>
    <property type="match status" value="1"/>
</dbReference>
<sequence>MSDSHQYDFLQWQGCFFNLLTDTPSLPPEWADDPHAFTAMASSTNYGSVGATSSCGMRPITYANQTDYPVINPMSVNFAMPYDSGQAFSLVSPSHEPPNFSFRAHASPERPRAADNLSEVIHAKCFFDGPCYVLSPDKVLTPADVRRHLLECHRPASGFAKDDVDKKLRCLWHNKGGPCMTTVKDEVQLVKHVATHHFKLFEISCSSCGGKFSRKDSLKRHNAEVQCTPPEAAGACE</sequence>
<dbReference type="EMBL" id="KV429067">
    <property type="protein sequence ID" value="KZT68347.1"/>
    <property type="molecule type" value="Genomic_DNA"/>
</dbReference>
<dbReference type="InterPro" id="IPR013087">
    <property type="entry name" value="Znf_C2H2_type"/>
</dbReference>
<proteinExistence type="predicted"/>
<dbReference type="AlphaFoldDB" id="A0A165PLE6"/>
<reference evidence="3 4" key="1">
    <citation type="journal article" date="2016" name="Mol. Biol. Evol.">
        <title>Comparative Genomics of Early-Diverging Mushroom-Forming Fungi Provides Insights into the Origins of Lignocellulose Decay Capabilities.</title>
        <authorList>
            <person name="Nagy L.G."/>
            <person name="Riley R."/>
            <person name="Tritt A."/>
            <person name="Adam C."/>
            <person name="Daum C."/>
            <person name="Floudas D."/>
            <person name="Sun H."/>
            <person name="Yadav J.S."/>
            <person name="Pangilinan J."/>
            <person name="Larsson K.H."/>
            <person name="Matsuura K."/>
            <person name="Barry K."/>
            <person name="Labutti K."/>
            <person name="Kuo R."/>
            <person name="Ohm R.A."/>
            <person name="Bhattacharya S.S."/>
            <person name="Shirouzu T."/>
            <person name="Yoshinaga Y."/>
            <person name="Martin F.M."/>
            <person name="Grigoriev I.V."/>
            <person name="Hibbett D.S."/>
        </authorList>
    </citation>
    <scope>NUCLEOTIDE SEQUENCE [LARGE SCALE GENOMIC DNA]</scope>
    <source>
        <strain evidence="3 4">L-15889</strain>
    </source>
</reference>
<gene>
    <name evidence="3" type="ORF">DAEQUDRAFT_738750</name>
</gene>
<dbReference type="OrthoDB" id="6910977at2759"/>
<keyword evidence="1" id="KW-0862">Zinc</keyword>
<dbReference type="Gene3D" id="3.30.160.60">
    <property type="entry name" value="Classic Zinc Finger"/>
    <property type="match status" value="1"/>
</dbReference>
<feature type="domain" description="C2H2-type" evidence="2">
    <location>
        <begin position="203"/>
        <end position="221"/>
    </location>
</feature>